<keyword evidence="11" id="KW-1133">Transmembrane helix</keyword>
<dbReference type="GO" id="GO:0000155">
    <property type="term" value="F:phosphorelay sensor kinase activity"/>
    <property type="evidence" value="ECO:0007669"/>
    <property type="project" value="InterPro"/>
</dbReference>
<evidence type="ECO:0000256" key="7">
    <source>
        <dbReference type="ARBA" id="ARBA00022692"/>
    </source>
</evidence>
<keyword evidence="6" id="KW-0808">Transferase</keyword>
<dbReference type="InterPro" id="IPR000700">
    <property type="entry name" value="PAS-assoc_C"/>
</dbReference>
<dbReference type="InterPro" id="IPR001610">
    <property type="entry name" value="PAC"/>
</dbReference>
<protein>
    <recommendedName>
        <fullName evidence="15">Sensory/regulatory protein RpfC</fullName>
        <ecNumber evidence="3">2.7.13.3</ecNumber>
    </recommendedName>
</protein>
<sequence length="1452" mass="159156">MLLAERSRAVAPALRDWAGIRMFTSWQQCTSPLGRDALRGQGHALPDPDAFPTAGEFRREYCERLAGVLAHRDCDLLLETRVLAASRDGMRANTGIGDPERARHPFRVLVDEQGRERQLEADLLIDTTGVAGHPQWLGPGGLPASGERELGGRILYGPRAPEGEEGQALPPAECILVAGGGAEAALAVEYWLDPPTGSPPVELLWAFEEPVPLPPDWPQRDPFPERGARFARVLEATAGDRGARRLPQTQVVRLEHGPGVRGGLDVELRGPDGTRRMSVDRVHALTGHVPDNAWLETLQFHACYATGAPMGLAAAMLATVEDSHELWHSLGVSTVGNPEPGLFVLGRKSYGRSPGFVLPVGLGQIVETFQSITGDTSLDLYGDTVPRQGNRPGGAAIESAQPVTCDLPPAATDTAGPAGRDAVIPGDGGEDAAADYHFRVIAENLKEVVFQTDLEHRITYLSPSWSEVTGLAREPFIGHSWMDLLHPEDQGYGRNQCDAFVGDRLAEYNEELRVRTSEGAVRWMDVTARVLRDRQGRARGTVGSMLDVTRRRESEAELRESQERFRLISDLATDWIYWLTPEFEFRYCSPSCQAVTGYGDAEFYRNPDLLREIVHVEDREGFDQHLYEIHEKHVDGAFDFRIVTRAGEERWLRHHCTPVYAESGLYMGQRAANYDITDRIRAEEALTRARDEAESATRAKSEFLANMSHEIRTPMNAIIGMTHLARRTELTPKQRGYLDRIDSASQALLGLINDILDFSKIEAGKLELEESPFALEDVLRNVWDIVGLKAEDKGLELVHRVDPALPHHLTGDALRLGQILTNLVGNAVKFTEEGEVVVGATCERMEEDEAVLRFEVRDTGPGMSREETRRLFQSFTQLDGSVTRQQEGTGLGLAISRQLVEMMGGEIGVESEPGRGSTFHFSVRLGLNTAAGDPHETLGERLTGAELAGRRALVVDDNASARETLEEMCRYLGMEVEVVPSGAAALAQIDQALEEGRPYDLVLTDWRMPGVDGIEVAQRIKAHEGARMPAVLMVTGFAREEVLGRAERAGVDGILLKPVSQSTLLDTLSGLFHVHPEETSPMPAPAEKGKRESADMSGSRVLLVEDNVINRELATELLQDLSCEVTWAEDGREGVEKARNETFDLILMDIQMPRMDGLTATRRIRARPDLAEIPIIAMTAHAMEGDRERSLEAGMDDHVTKPIDPQVLEETLGRWMNNVPGAGDSQACEAGADAMQAAPEPAPEPDLPESLPPFDLPAALARCGGKPALLRKMLAGLERDYSDAGRRLREWLEQDRTEDAQRLAHSLKGVAAALEAAELRTAAEAVELALRDGDPETQELETRLQSLEAALAEATAAVAGLGRAARGGGDRENRSRASAGPRGPFPHEALRALRERVAQNQLGARREFDGLRPQLEGRGLDPEVQAIAEGLESLDFDAALTALDRLLDGMRE</sequence>
<feature type="domain" description="PAC" evidence="22">
    <location>
        <begin position="508"/>
        <end position="560"/>
    </location>
</feature>
<dbReference type="InterPro" id="IPR000014">
    <property type="entry name" value="PAS"/>
</dbReference>
<accession>A0A1V3A153</accession>
<feature type="domain" description="Response regulatory" evidence="20">
    <location>
        <begin position="951"/>
        <end position="1072"/>
    </location>
</feature>
<dbReference type="SMART" id="SM00387">
    <property type="entry name" value="HATPase_c"/>
    <property type="match status" value="1"/>
</dbReference>
<dbReference type="NCBIfam" id="TIGR00229">
    <property type="entry name" value="sensory_box"/>
    <property type="match status" value="2"/>
</dbReference>
<keyword evidence="4" id="KW-1003">Cell membrane</keyword>
<dbReference type="Gene3D" id="3.40.50.2300">
    <property type="match status" value="2"/>
</dbReference>
<evidence type="ECO:0000256" key="6">
    <source>
        <dbReference type="ARBA" id="ARBA00022679"/>
    </source>
</evidence>
<dbReference type="Gene3D" id="3.30.450.20">
    <property type="entry name" value="PAS domain"/>
    <property type="match status" value="2"/>
</dbReference>
<dbReference type="CDD" id="cd17546">
    <property type="entry name" value="REC_hyHK_CKI1_RcsC-like"/>
    <property type="match status" value="2"/>
</dbReference>
<organism evidence="24 25">
    <name type="scientific">Thioalkalivibrio halophilus</name>
    <dbReference type="NCBI Taxonomy" id="252474"/>
    <lineage>
        <taxon>Bacteria</taxon>
        <taxon>Pseudomonadati</taxon>
        <taxon>Pseudomonadota</taxon>
        <taxon>Gammaproteobacteria</taxon>
        <taxon>Chromatiales</taxon>
        <taxon>Ectothiorhodospiraceae</taxon>
        <taxon>Thioalkalivibrio</taxon>
    </lineage>
</organism>
<gene>
    <name evidence="24" type="ORF">B1A74_02660</name>
</gene>
<dbReference type="PRINTS" id="PR00344">
    <property type="entry name" value="BCTRLSENSOR"/>
</dbReference>
<feature type="domain" description="HPt" evidence="23">
    <location>
        <begin position="1266"/>
        <end position="1361"/>
    </location>
</feature>
<dbReference type="GO" id="GO:0005524">
    <property type="term" value="F:ATP binding"/>
    <property type="evidence" value="ECO:0007669"/>
    <property type="project" value="UniProtKB-KW"/>
</dbReference>
<dbReference type="InterPro" id="IPR005467">
    <property type="entry name" value="His_kinase_dom"/>
</dbReference>
<dbReference type="FunFam" id="3.30.565.10:FF:000010">
    <property type="entry name" value="Sensor histidine kinase RcsC"/>
    <property type="match status" value="1"/>
</dbReference>
<dbReference type="PANTHER" id="PTHR45339:SF1">
    <property type="entry name" value="HYBRID SIGNAL TRANSDUCTION HISTIDINE KINASE J"/>
    <property type="match status" value="1"/>
</dbReference>
<dbReference type="Pfam" id="PF00072">
    <property type="entry name" value="Response_reg"/>
    <property type="match status" value="2"/>
</dbReference>
<dbReference type="PANTHER" id="PTHR45339">
    <property type="entry name" value="HYBRID SIGNAL TRANSDUCTION HISTIDINE KINASE J"/>
    <property type="match status" value="1"/>
</dbReference>
<reference evidence="24 25" key="1">
    <citation type="submission" date="2017-02" db="EMBL/GenBank/DDBJ databases">
        <title>Genomic diversity within the haloalkaliphilic genus Thioalkalivibrio.</title>
        <authorList>
            <person name="Ahn A.-C."/>
            <person name="Meier-Kolthoff J."/>
            <person name="Overmars L."/>
            <person name="Richter M."/>
            <person name="Woyke T."/>
            <person name="Sorokin D.Y."/>
            <person name="Muyzer G."/>
        </authorList>
    </citation>
    <scope>NUCLEOTIDE SEQUENCE [LARGE SCALE GENOMIC DNA]</scope>
    <source>
        <strain evidence="24 25">HL17</strain>
    </source>
</reference>
<dbReference type="PROSITE" id="PS50894">
    <property type="entry name" value="HPT"/>
    <property type="match status" value="1"/>
</dbReference>
<dbReference type="InterPro" id="IPR008207">
    <property type="entry name" value="Sig_transdc_His_kin_Hpt_dom"/>
</dbReference>
<dbReference type="Pfam" id="PF02518">
    <property type="entry name" value="HATPase_c"/>
    <property type="match status" value="1"/>
</dbReference>
<dbReference type="SMART" id="SM00448">
    <property type="entry name" value="REC"/>
    <property type="match status" value="2"/>
</dbReference>
<evidence type="ECO:0000256" key="16">
    <source>
        <dbReference type="PROSITE-ProRule" id="PRU00110"/>
    </source>
</evidence>
<evidence type="ECO:0000259" key="19">
    <source>
        <dbReference type="PROSITE" id="PS50109"/>
    </source>
</evidence>
<feature type="domain" description="Histidine kinase" evidence="19">
    <location>
        <begin position="706"/>
        <end position="927"/>
    </location>
</feature>
<dbReference type="SUPFAM" id="SSF52172">
    <property type="entry name" value="CheY-like"/>
    <property type="match status" value="2"/>
</dbReference>
<evidence type="ECO:0000259" key="21">
    <source>
        <dbReference type="PROSITE" id="PS50112"/>
    </source>
</evidence>
<dbReference type="InterPro" id="IPR003594">
    <property type="entry name" value="HATPase_dom"/>
</dbReference>
<dbReference type="Gene3D" id="1.20.120.160">
    <property type="entry name" value="HPT domain"/>
    <property type="match status" value="1"/>
</dbReference>
<feature type="region of interest" description="Disordered" evidence="18">
    <location>
        <begin position="1222"/>
        <end position="1246"/>
    </location>
</feature>
<evidence type="ECO:0000313" key="24">
    <source>
        <dbReference type="EMBL" id="OOC11046.1"/>
    </source>
</evidence>
<evidence type="ECO:0000256" key="17">
    <source>
        <dbReference type="PROSITE-ProRule" id="PRU00169"/>
    </source>
</evidence>
<dbReference type="FunFam" id="1.10.287.130:FF:000002">
    <property type="entry name" value="Two-component osmosensing histidine kinase"/>
    <property type="match status" value="1"/>
</dbReference>
<feature type="modified residue" description="4-aspartylphosphate" evidence="17">
    <location>
        <position position="1149"/>
    </location>
</feature>
<feature type="region of interest" description="Disordered" evidence="18">
    <location>
        <begin position="1362"/>
        <end position="1385"/>
    </location>
</feature>
<evidence type="ECO:0000256" key="14">
    <source>
        <dbReference type="ARBA" id="ARBA00064003"/>
    </source>
</evidence>
<keyword evidence="10" id="KW-0067">ATP-binding</keyword>
<evidence type="ECO:0000256" key="1">
    <source>
        <dbReference type="ARBA" id="ARBA00000085"/>
    </source>
</evidence>
<dbReference type="Gene3D" id="1.10.287.130">
    <property type="match status" value="1"/>
</dbReference>
<evidence type="ECO:0000256" key="9">
    <source>
        <dbReference type="ARBA" id="ARBA00022777"/>
    </source>
</evidence>
<keyword evidence="25" id="KW-1185">Reference proteome</keyword>
<feature type="domain" description="PAS" evidence="21">
    <location>
        <begin position="561"/>
        <end position="633"/>
    </location>
</feature>
<dbReference type="InterPro" id="IPR035965">
    <property type="entry name" value="PAS-like_dom_sf"/>
</dbReference>
<evidence type="ECO:0000256" key="10">
    <source>
        <dbReference type="ARBA" id="ARBA00022840"/>
    </source>
</evidence>
<dbReference type="InterPro" id="IPR013655">
    <property type="entry name" value="PAS_fold_3"/>
</dbReference>
<evidence type="ECO:0000256" key="2">
    <source>
        <dbReference type="ARBA" id="ARBA00004651"/>
    </source>
</evidence>
<dbReference type="PROSITE" id="PS50112">
    <property type="entry name" value="PAS"/>
    <property type="match status" value="2"/>
</dbReference>
<evidence type="ECO:0000259" key="23">
    <source>
        <dbReference type="PROSITE" id="PS50894"/>
    </source>
</evidence>
<dbReference type="EC" id="2.7.13.3" evidence="3"/>
<feature type="domain" description="PAC" evidence="22">
    <location>
        <begin position="636"/>
        <end position="688"/>
    </location>
</feature>
<dbReference type="InterPro" id="IPR036188">
    <property type="entry name" value="FAD/NAD-bd_sf"/>
</dbReference>
<evidence type="ECO:0000256" key="5">
    <source>
        <dbReference type="ARBA" id="ARBA00022553"/>
    </source>
</evidence>
<dbReference type="Pfam" id="PF08447">
    <property type="entry name" value="PAS_3"/>
    <property type="match status" value="2"/>
</dbReference>
<comment type="catalytic activity">
    <reaction evidence="1">
        <text>ATP + protein L-histidine = ADP + protein N-phospho-L-histidine.</text>
        <dbReference type="EC" id="2.7.13.3"/>
    </reaction>
</comment>
<keyword evidence="7" id="KW-0812">Transmembrane</keyword>
<dbReference type="InterPro" id="IPR036641">
    <property type="entry name" value="HPT_dom_sf"/>
</dbReference>
<feature type="modified residue" description="4-aspartylphosphate" evidence="17">
    <location>
        <position position="1005"/>
    </location>
</feature>
<dbReference type="PROSITE" id="PS50110">
    <property type="entry name" value="RESPONSE_REGULATORY"/>
    <property type="match status" value="2"/>
</dbReference>
<dbReference type="Gene3D" id="3.30.565.10">
    <property type="entry name" value="Histidine kinase-like ATPase, C-terminal domain"/>
    <property type="match status" value="1"/>
</dbReference>
<dbReference type="Pfam" id="PF00512">
    <property type="entry name" value="HisKA"/>
    <property type="match status" value="1"/>
</dbReference>
<keyword evidence="5 17" id="KW-0597">Phosphoprotein</keyword>
<dbReference type="InterPro" id="IPR036890">
    <property type="entry name" value="HATPase_C_sf"/>
</dbReference>
<feature type="domain" description="Response regulatory" evidence="20">
    <location>
        <begin position="1100"/>
        <end position="1216"/>
    </location>
</feature>
<proteinExistence type="predicted"/>
<dbReference type="SUPFAM" id="SSF51905">
    <property type="entry name" value="FAD/NAD(P)-binding domain"/>
    <property type="match status" value="1"/>
</dbReference>
<comment type="subunit">
    <text evidence="14">At low DSF concentrations, interacts with RpfF.</text>
</comment>
<dbReference type="InterPro" id="IPR004358">
    <property type="entry name" value="Sig_transdc_His_kin-like_C"/>
</dbReference>
<feature type="domain" description="PAS" evidence="21">
    <location>
        <begin position="434"/>
        <end position="490"/>
    </location>
</feature>
<dbReference type="SUPFAM" id="SSF55874">
    <property type="entry name" value="ATPase domain of HSP90 chaperone/DNA topoisomerase II/histidine kinase"/>
    <property type="match status" value="1"/>
</dbReference>
<dbReference type="InterPro" id="IPR036097">
    <property type="entry name" value="HisK_dim/P_sf"/>
</dbReference>
<evidence type="ECO:0000259" key="20">
    <source>
        <dbReference type="PROSITE" id="PS50110"/>
    </source>
</evidence>
<evidence type="ECO:0000259" key="22">
    <source>
        <dbReference type="PROSITE" id="PS50113"/>
    </source>
</evidence>
<keyword evidence="8" id="KW-0547">Nucleotide-binding</keyword>
<feature type="modified residue" description="Phosphohistidine" evidence="16">
    <location>
        <position position="1305"/>
    </location>
</feature>
<dbReference type="SUPFAM" id="SSF47226">
    <property type="entry name" value="Histidine-containing phosphotransfer domain, HPT domain"/>
    <property type="match status" value="1"/>
</dbReference>
<name>A0A1V3A153_9GAMM</name>
<evidence type="ECO:0000256" key="13">
    <source>
        <dbReference type="ARBA" id="ARBA00023136"/>
    </source>
</evidence>
<keyword evidence="9" id="KW-0418">Kinase</keyword>
<dbReference type="InterPro" id="IPR001789">
    <property type="entry name" value="Sig_transdc_resp-reg_receiver"/>
</dbReference>
<dbReference type="InterPro" id="IPR011006">
    <property type="entry name" value="CheY-like_superfamily"/>
</dbReference>
<dbReference type="STRING" id="252474.B1A74_02660"/>
<feature type="region of interest" description="Disordered" evidence="18">
    <location>
        <begin position="1076"/>
        <end position="1097"/>
    </location>
</feature>
<evidence type="ECO:0000313" key="25">
    <source>
        <dbReference type="Proteomes" id="UP000189177"/>
    </source>
</evidence>
<dbReference type="SMART" id="SM00086">
    <property type="entry name" value="PAC"/>
    <property type="match status" value="2"/>
</dbReference>
<dbReference type="EMBL" id="MUZR01000007">
    <property type="protein sequence ID" value="OOC11046.1"/>
    <property type="molecule type" value="Genomic_DNA"/>
</dbReference>
<dbReference type="CDD" id="cd16922">
    <property type="entry name" value="HATPase_EvgS-ArcB-TorS-like"/>
    <property type="match status" value="1"/>
</dbReference>
<feature type="compositionally biased region" description="Low complexity" evidence="18">
    <location>
        <begin position="1230"/>
        <end position="1239"/>
    </location>
</feature>
<dbReference type="SMART" id="SM00091">
    <property type="entry name" value="PAS"/>
    <property type="match status" value="2"/>
</dbReference>
<comment type="caution">
    <text evidence="24">The sequence shown here is derived from an EMBL/GenBank/DDBJ whole genome shotgun (WGS) entry which is preliminary data.</text>
</comment>
<dbReference type="InterPro" id="IPR003661">
    <property type="entry name" value="HisK_dim/P_dom"/>
</dbReference>
<evidence type="ECO:0000256" key="15">
    <source>
        <dbReference type="ARBA" id="ARBA00068150"/>
    </source>
</evidence>
<evidence type="ECO:0000256" key="3">
    <source>
        <dbReference type="ARBA" id="ARBA00012438"/>
    </source>
</evidence>
<keyword evidence="13" id="KW-0472">Membrane</keyword>
<comment type="subcellular location">
    <subcellularLocation>
        <location evidence="2">Cell membrane</location>
        <topology evidence="2">Multi-pass membrane protein</topology>
    </subcellularLocation>
</comment>
<keyword evidence="12" id="KW-0902">Two-component regulatory system</keyword>
<dbReference type="GO" id="GO:0005886">
    <property type="term" value="C:plasma membrane"/>
    <property type="evidence" value="ECO:0007669"/>
    <property type="project" value="UniProtKB-SubCell"/>
</dbReference>
<evidence type="ECO:0000256" key="4">
    <source>
        <dbReference type="ARBA" id="ARBA00022475"/>
    </source>
</evidence>
<dbReference type="Pfam" id="PF01627">
    <property type="entry name" value="Hpt"/>
    <property type="match status" value="1"/>
</dbReference>
<evidence type="ECO:0000256" key="12">
    <source>
        <dbReference type="ARBA" id="ARBA00023012"/>
    </source>
</evidence>
<dbReference type="CDD" id="cd00130">
    <property type="entry name" value="PAS"/>
    <property type="match status" value="2"/>
</dbReference>
<evidence type="ECO:0000256" key="11">
    <source>
        <dbReference type="ARBA" id="ARBA00022989"/>
    </source>
</evidence>
<dbReference type="PROSITE" id="PS50113">
    <property type="entry name" value="PAC"/>
    <property type="match status" value="2"/>
</dbReference>
<evidence type="ECO:0000256" key="18">
    <source>
        <dbReference type="SAM" id="MobiDB-lite"/>
    </source>
</evidence>
<dbReference type="SUPFAM" id="SSF47384">
    <property type="entry name" value="Homodimeric domain of signal transducing histidine kinase"/>
    <property type="match status" value="1"/>
</dbReference>
<evidence type="ECO:0000256" key="8">
    <source>
        <dbReference type="ARBA" id="ARBA00022741"/>
    </source>
</evidence>
<dbReference type="PROSITE" id="PS50109">
    <property type="entry name" value="HIS_KIN"/>
    <property type="match status" value="1"/>
</dbReference>
<dbReference type="SUPFAM" id="SSF55785">
    <property type="entry name" value="PYP-like sensor domain (PAS domain)"/>
    <property type="match status" value="2"/>
</dbReference>
<dbReference type="CDD" id="cd00082">
    <property type="entry name" value="HisKA"/>
    <property type="match status" value="1"/>
</dbReference>
<dbReference type="SMART" id="SM00388">
    <property type="entry name" value="HisKA"/>
    <property type="match status" value="1"/>
</dbReference>
<dbReference type="Proteomes" id="UP000189177">
    <property type="component" value="Unassembled WGS sequence"/>
</dbReference>